<evidence type="ECO:0000313" key="2">
    <source>
        <dbReference type="EMBL" id="PIW18303.1"/>
    </source>
</evidence>
<accession>A0A2M7G892</accession>
<name>A0A2M7G892_9BACT</name>
<gene>
    <name evidence="2" type="ORF">COW36_05920</name>
</gene>
<feature type="domain" description="PLD phosphodiesterase" evidence="1">
    <location>
        <begin position="485"/>
        <end position="512"/>
    </location>
</feature>
<dbReference type="SUPFAM" id="SSF56024">
    <property type="entry name" value="Phospholipase D/nuclease"/>
    <property type="match status" value="2"/>
</dbReference>
<evidence type="ECO:0000313" key="3">
    <source>
        <dbReference type="Proteomes" id="UP000231019"/>
    </source>
</evidence>
<dbReference type="Gene3D" id="3.30.870.10">
    <property type="entry name" value="Endonuclease Chain A"/>
    <property type="match status" value="2"/>
</dbReference>
<dbReference type="AlphaFoldDB" id="A0A2M7G892"/>
<organism evidence="2 3">
    <name type="scientific">bacterium (Candidatus Blackallbacteria) CG17_big_fil_post_rev_8_21_14_2_50_48_46</name>
    <dbReference type="NCBI Taxonomy" id="2014261"/>
    <lineage>
        <taxon>Bacteria</taxon>
        <taxon>Candidatus Blackallbacteria</taxon>
    </lineage>
</organism>
<feature type="domain" description="PLD phosphodiesterase" evidence="1">
    <location>
        <begin position="680"/>
        <end position="707"/>
    </location>
</feature>
<dbReference type="InterPro" id="IPR025202">
    <property type="entry name" value="PLD-like_dom"/>
</dbReference>
<dbReference type="GO" id="GO:0030572">
    <property type="term" value="F:phosphatidyltransferase activity"/>
    <property type="evidence" value="ECO:0007669"/>
    <property type="project" value="UniProtKB-ARBA"/>
</dbReference>
<dbReference type="SMART" id="SM00155">
    <property type="entry name" value="PLDc"/>
    <property type="match status" value="2"/>
</dbReference>
<dbReference type="Pfam" id="PF13091">
    <property type="entry name" value="PLDc_2"/>
    <property type="match status" value="1"/>
</dbReference>
<dbReference type="InterPro" id="IPR001736">
    <property type="entry name" value="PLipase_D/transphosphatidylase"/>
</dbReference>
<dbReference type="PANTHER" id="PTHR21248">
    <property type="entry name" value="CARDIOLIPIN SYNTHASE"/>
    <property type="match status" value="1"/>
</dbReference>
<proteinExistence type="predicted"/>
<protein>
    <recommendedName>
        <fullName evidence="1">PLD phosphodiesterase domain-containing protein</fullName>
    </recommendedName>
</protein>
<dbReference type="Proteomes" id="UP000231019">
    <property type="component" value="Unassembled WGS sequence"/>
</dbReference>
<reference evidence="2 3" key="1">
    <citation type="submission" date="2017-09" db="EMBL/GenBank/DDBJ databases">
        <title>Depth-based differentiation of microbial function through sediment-hosted aquifers and enrichment of novel symbionts in the deep terrestrial subsurface.</title>
        <authorList>
            <person name="Probst A.J."/>
            <person name="Ladd B."/>
            <person name="Jarett J.K."/>
            <person name="Geller-Mcgrath D.E."/>
            <person name="Sieber C.M."/>
            <person name="Emerson J.B."/>
            <person name="Anantharaman K."/>
            <person name="Thomas B.C."/>
            <person name="Malmstrom R."/>
            <person name="Stieglmeier M."/>
            <person name="Klingl A."/>
            <person name="Woyke T."/>
            <person name="Ryan C.M."/>
            <person name="Banfield J.F."/>
        </authorList>
    </citation>
    <scope>NUCLEOTIDE SEQUENCE [LARGE SCALE GENOMIC DNA]</scope>
    <source>
        <strain evidence="2">CG17_big_fil_post_rev_8_21_14_2_50_48_46</strain>
    </source>
</reference>
<comment type="caution">
    <text evidence="2">The sequence shown here is derived from an EMBL/GenBank/DDBJ whole genome shotgun (WGS) entry which is preliminary data.</text>
</comment>
<dbReference type="PANTHER" id="PTHR21248:SF12">
    <property type="entry name" value="CARDIOLIPIN SYNTHASE C"/>
    <property type="match status" value="1"/>
</dbReference>
<dbReference type="PROSITE" id="PS50035">
    <property type="entry name" value="PLD"/>
    <property type="match status" value="2"/>
</dbReference>
<dbReference type="EMBL" id="PFFQ01000013">
    <property type="protein sequence ID" value="PIW18303.1"/>
    <property type="molecule type" value="Genomic_DNA"/>
</dbReference>
<sequence length="787" mass="89444">MRDALKPPLLEASLSLDLNDSNGFTQPGYQDIQGQLNGVLQMDRHFLSNWFISQQGRQLASSPFYDFRLLDVQFNQDGFFKFHGQAHALGLISSHFELNLGIDESGALVLSLSRHFLPAPLLRKALEMLLSHLLETRINRRIPYFNLGLLFQHRGQELLILPCLHSISIPIREGNAISIHGLEDIHCVFRRDAHRNLQLVFDQVSFLGSSDPHGKRGIHWETSDQLHLEAEVQGWADGQMDFQAQGRIELSLNEEETQRIVLQGHHLSEMIQKVNLGVDIDTRVRLTAERQLEIQSRNSWQFRDISILGKNYKVEPTDLSISFDPGKGLEITIGPQNLHPAEFQPETSSNALELLIDGPTYFQELLKQIRWARRNIELETFLYFPGKTTRHLTHELALKAAGLLHDANGLKINPLTARGIPVRVLFSNLELLPASSQPILDMFQETIQVLENLIHNQSGWNEYQRQRHLRALKRNFHFHSYVEGVARADHRKLLVIDGLKAWTGGINLGDKFLAEDSFHDLMVAFQGPAVRQAQEAFFDNWWRVNHTSPALGTGLRSLRRLEKEARKGAHILKKPLSNAEVLLTDVHSTRIYEALIGLIHKAQSTIWLEHAYFYHLPTLEALKKALARDVQLKLIFPENSNIEIFNLTNTENLRILMETQAELGTGKIEAWLYQGRPGKFSGMAHTKALSVDGRYALLGSANLTPRSLHSPFLEALSGGDQNPIFYNQELNLFIEDPHFVNELEKNLFLRDIQSFAKPISYTEVLSRLQALGGERALQAAQFQAKLA</sequence>
<dbReference type="GO" id="GO:0032049">
    <property type="term" value="P:cardiolipin biosynthetic process"/>
    <property type="evidence" value="ECO:0007669"/>
    <property type="project" value="UniProtKB-ARBA"/>
</dbReference>
<evidence type="ECO:0000259" key="1">
    <source>
        <dbReference type="PROSITE" id="PS50035"/>
    </source>
</evidence>